<feature type="domain" description="Intradiol ring-cleavage dioxygenases" evidence="2">
    <location>
        <begin position="136"/>
        <end position="263"/>
    </location>
</feature>
<dbReference type="AlphaFoldDB" id="A0AAN1WF17"/>
<dbReference type="Pfam" id="PF00775">
    <property type="entry name" value="Dioxygenase_C"/>
    <property type="match status" value="1"/>
</dbReference>
<feature type="compositionally biased region" description="Polar residues" evidence="1">
    <location>
        <begin position="106"/>
        <end position="119"/>
    </location>
</feature>
<evidence type="ECO:0000313" key="4">
    <source>
        <dbReference type="Proteomes" id="UP001320119"/>
    </source>
</evidence>
<name>A0AAN1WF17_9GAMM</name>
<dbReference type="EMBL" id="AP023086">
    <property type="protein sequence ID" value="BCD96388.1"/>
    <property type="molecule type" value="Genomic_DNA"/>
</dbReference>
<dbReference type="Gene3D" id="2.60.130.10">
    <property type="entry name" value="Aromatic compound dioxygenase"/>
    <property type="match status" value="1"/>
</dbReference>
<dbReference type="PANTHER" id="PTHR34315">
    <property type="match status" value="1"/>
</dbReference>
<keyword evidence="4" id="KW-1185">Reference proteome</keyword>
<accession>A0AAN1WF17</accession>
<feature type="compositionally biased region" description="Basic and acidic residues" evidence="1">
    <location>
        <begin position="278"/>
        <end position="288"/>
    </location>
</feature>
<dbReference type="Proteomes" id="UP001320119">
    <property type="component" value="Chromosome"/>
</dbReference>
<dbReference type="GO" id="GO:0008199">
    <property type="term" value="F:ferric iron binding"/>
    <property type="evidence" value="ECO:0007669"/>
    <property type="project" value="InterPro"/>
</dbReference>
<sequence length="326" mass="35117">MTKQPNEEISKPAIPQIHRRKFVQVFGSAVAAFPAVGLIGCAGTSTESSSSILSSSSSSLSSSSEASSSELASSSQAASSSEAPVVEGWARGGTAAMTAPFPPSSPFGNSQPTTCSQQTGSQILGPCFFRPSDYLREDISDGEVGLPTVFGFQVMDAGCNPMDGVTVEIWHTNCEGLYSDDRSTATEIGPGYWDGSFGLSCADNNARAMTKYWHRGGQITNADGIVYFKSCFPYWYAGRTTHIHLRFMRNGMELLTTQFGFADSLCNDIHLSHPEYSHVDENEGKVQDRTMQSDPEFGGSSPGQWLMESSRQRDGSLLVYKSIIIA</sequence>
<dbReference type="InterPro" id="IPR015889">
    <property type="entry name" value="Intradiol_dOase_core"/>
</dbReference>
<dbReference type="PANTHER" id="PTHR34315:SF1">
    <property type="entry name" value="INTRADIOL RING-CLEAVAGE DIOXYGENASES DOMAIN-CONTAINING PROTEIN-RELATED"/>
    <property type="match status" value="1"/>
</dbReference>
<evidence type="ECO:0000259" key="2">
    <source>
        <dbReference type="Pfam" id="PF00775"/>
    </source>
</evidence>
<dbReference type="RefSeq" id="WP_236985890.1">
    <property type="nucleotide sequence ID" value="NZ_AP023086.1"/>
</dbReference>
<proteinExistence type="predicted"/>
<dbReference type="KEGG" id="marq:MARGE09_P0588"/>
<reference evidence="3 4" key="1">
    <citation type="journal article" date="2022" name="IScience">
        <title>An ultrasensitive nanofiber-based assay for enzymatic hydrolysis and deep-sea microbial degradation of cellulose.</title>
        <authorList>
            <person name="Tsudome M."/>
            <person name="Tachioka M."/>
            <person name="Miyazaki M."/>
            <person name="Uchimura K."/>
            <person name="Tsuda M."/>
            <person name="Takaki Y."/>
            <person name="Deguchi S."/>
        </authorList>
    </citation>
    <scope>NUCLEOTIDE SEQUENCE [LARGE SCALE GENOMIC DNA]</scope>
    <source>
        <strain evidence="3 4">GE09</strain>
    </source>
</reference>
<organism evidence="3 4">
    <name type="scientific">Marinagarivorans cellulosilyticus</name>
    <dbReference type="NCBI Taxonomy" id="2721545"/>
    <lineage>
        <taxon>Bacteria</taxon>
        <taxon>Pseudomonadati</taxon>
        <taxon>Pseudomonadota</taxon>
        <taxon>Gammaproteobacteria</taxon>
        <taxon>Cellvibrionales</taxon>
        <taxon>Cellvibrionaceae</taxon>
        <taxon>Marinagarivorans</taxon>
    </lineage>
</organism>
<gene>
    <name evidence="3" type="ORF">MARGE09_P0588</name>
</gene>
<dbReference type="InterPro" id="IPR000627">
    <property type="entry name" value="Intradiol_dOase_C"/>
</dbReference>
<dbReference type="SUPFAM" id="SSF49482">
    <property type="entry name" value="Aromatic compound dioxygenase"/>
    <property type="match status" value="1"/>
</dbReference>
<feature type="region of interest" description="Disordered" evidence="1">
    <location>
        <begin position="94"/>
        <end position="119"/>
    </location>
</feature>
<evidence type="ECO:0000256" key="1">
    <source>
        <dbReference type="SAM" id="MobiDB-lite"/>
    </source>
</evidence>
<protein>
    <recommendedName>
        <fullName evidence="2">Intradiol ring-cleavage dioxygenases domain-containing protein</fullName>
    </recommendedName>
</protein>
<feature type="region of interest" description="Disordered" evidence="1">
    <location>
        <begin position="278"/>
        <end position="305"/>
    </location>
</feature>
<evidence type="ECO:0000313" key="3">
    <source>
        <dbReference type="EMBL" id="BCD96388.1"/>
    </source>
</evidence>
<dbReference type="GO" id="GO:0016702">
    <property type="term" value="F:oxidoreductase activity, acting on single donors with incorporation of molecular oxygen, incorporation of two atoms of oxygen"/>
    <property type="evidence" value="ECO:0007669"/>
    <property type="project" value="InterPro"/>
</dbReference>